<protein>
    <submittedName>
        <fullName evidence="6">Phosphotriesterase-family protein</fullName>
    </submittedName>
</protein>
<accession>R1GD01</accession>
<evidence type="ECO:0000256" key="2">
    <source>
        <dbReference type="ARBA" id="ARBA00022801"/>
    </source>
</evidence>
<evidence type="ECO:0000256" key="3">
    <source>
        <dbReference type="PIRSR" id="PIRSR601559-50"/>
    </source>
</evidence>
<keyword evidence="7" id="KW-1185">Reference proteome</keyword>
<keyword evidence="1 4" id="KW-0479">Metal-binding</keyword>
<proteinExistence type="inferred from homology"/>
<dbReference type="Gene3D" id="3.20.20.140">
    <property type="entry name" value="Metal-dependent hydrolases"/>
    <property type="match status" value="1"/>
</dbReference>
<feature type="modified residue" description="N6-carboxylysine" evidence="3 5">
    <location>
        <position position="133"/>
    </location>
</feature>
<evidence type="ECO:0000256" key="5">
    <source>
        <dbReference type="PROSITE-ProRule" id="PRU00679"/>
    </source>
</evidence>
<dbReference type="GO" id="GO:0016787">
    <property type="term" value="F:hydrolase activity"/>
    <property type="evidence" value="ECO:0007669"/>
    <property type="project" value="UniProtKB-KW"/>
</dbReference>
<evidence type="ECO:0000256" key="4">
    <source>
        <dbReference type="PIRSR" id="PIRSR601559-51"/>
    </source>
</evidence>
<name>R1GD01_9PSEU</name>
<dbReference type="eggNOG" id="COG1735">
    <property type="taxonomic scope" value="Bacteria"/>
</dbReference>
<evidence type="ECO:0000313" key="7">
    <source>
        <dbReference type="Proteomes" id="UP000014139"/>
    </source>
</evidence>
<evidence type="ECO:0000256" key="1">
    <source>
        <dbReference type="ARBA" id="ARBA00022723"/>
    </source>
</evidence>
<feature type="binding site" evidence="4">
    <location>
        <position position="16"/>
    </location>
    <ligand>
        <name>Zn(2+)</name>
        <dbReference type="ChEBI" id="CHEBI:29105"/>
        <label>1</label>
    </ligand>
</feature>
<dbReference type="PIRSF" id="PIRSF016839">
    <property type="entry name" value="PhP"/>
    <property type="match status" value="1"/>
</dbReference>
<comment type="similarity">
    <text evidence="5">Belongs to the metallo-dependent hydrolases superfamily. Phosphotriesterase family.</text>
</comment>
<feature type="binding site" evidence="4">
    <location>
        <position position="195"/>
    </location>
    <ligand>
        <name>Zn(2+)</name>
        <dbReference type="ChEBI" id="CHEBI:29105"/>
        <label>2</label>
    </ligand>
</feature>
<comment type="cofactor">
    <cofactor evidence="4">
        <name>a divalent metal cation</name>
        <dbReference type="ChEBI" id="CHEBI:60240"/>
    </cofactor>
    <text evidence="4">Binds 2 divalent metal cations per subunit.</text>
</comment>
<organism evidence="6 7">
    <name type="scientific">Amycolatopsis vancoresmycina DSM 44592</name>
    <dbReference type="NCBI Taxonomy" id="1292037"/>
    <lineage>
        <taxon>Bacteria</taxon>
        <taxon>Bacillati</taxon>
        <taxon>Actinomycetota</taxon>
        <taxon>Actinomycetes</taxon>
        <taxon>Pseudonocardiales</taxon>
        <taxon>Pseudonocardiaceae</taxon>
        <taxon>Amycolatopsis</taxon>
    </lineage>
</organism>
<feature type="binding site" evidence="4">
    <location>
        <position position="252"/>
    </location>
    <ligand>
        <name>Zn(2+)</name>
        <dbReference type="ChEBI" id="CHEBI:29105"/>
        <label>1</label>
    </ligand>
</feature>
<dbReference type="Pfam" id="PF02126">
    <property type="entry name" value="PTE"/>
    <property type="match status" value="1"/>
</dbReference>
<comment type="caution">
    <text evidence="6">The sequence shown here is derived from an EMBL/GenBank/DDBJ whole genome shotgun (WGS) entry which is preliminary data.</text>
</comment>
<keyword evidence="2" id="KW-0378">Hydrolase</keyword>
<dbReference type="PATRIC" id="fig|1292037.4.peg.1420"/>
<dbReference type="PANTHER" id="PTHR10819:SF3">
    <property type="entry name" value="PHOSPHOTRIESTERASE-RELATED PROTEIN"/>
    <property type="match status" value="1"/>
</dbReference>
<feature type="binding site" evidence="4">
    <location>
        <position position="166"/>
    </location>
    <ligand>
        <name>Zn(2+)</name>
        <dbReference type="ChEBI" id="CHEBI:29105"/>
        <label>2</label>
    </ligand>
</feature>
<dbReference type="InterPro" id="IPR001559">
    <property type="entry name" value="Phosphotriesterase"/>
</dbReference>
<dbReference type="AlphaFoldDB" id="R1GD01"/>
<feature type="binding site" description="via carbamate group" evidence="4">
    <location>
        <position position="133"/>
    </location>
    <ligand>
        <name>Zn(2+)</name>
        <dbReference type="ChEBI" id="CHEBI:29105"/>
        <label>1</label>
    </ligand>
</feature>
<feature type="binding site" evidence="4">
    <location>
        <position position="18"/>
    </location>
    <ligand>
        <name>Zn(2+)</name>
        <dbReference type="ChEBI" id="CHEBI:29105"/>
        <label>1</label>
    </ligand>
</feature>
<feature type="binding site" description="via carbamate group" evidence="4">
    <location>
        <position position="133"/>
    </location>
    <ligand>
        <name>Zn(2+)</name>
        <dbReference type="ChEBI" id="CHEBI:29105"/>
        <label>2</label>
    </ligand>
</feature>
<dbReference type="SUPFAM" id="SSF51556">
    <property type="entry name" value="Metallo-dependent hydrolases"/>
    <property type="match status" value="1"/>
</dbReference>
<dbReference type="OrthoDB" id="9795018at2"/>
<dbReference type="PROSITE" id="PS51347">
    <property type="entry name" value="PHOSPHOTRIESTERASE_2"/>
    <property type="match status" value="1"/>
</dbReference>
<sequence length="302" mass="32129">MLGDIDPAELGVTNSHDHLFFASKLLPGQELDDPTEAAHALLEFKTRGGQALVQWTPYGLTRRTRELAWMAEEIGVHVVAATGLHRAEHYPPAILGRVVDGLVQEFVADLTEGTQPADLPDEPRSGPRAGLVKVAGAFHAIDSHARLTMTAAAVAHEETGAPIAVHLELGTAALETVELLCGKLDVSPEKVILGHLNRNPDAPLQREIAETGVFLGFDGPSRANHATDWRLFDGLEALVEAGHGGQILLGGDTTTAAARWQPGASYLLTTLAPRLTKQLGGDVVTAMLVANPARAFATSWKK</sequence>
<dbReference type="InterPro" id="IPR032466">
    <property type="entry name" value="Metal_Hydrolase"/>
</dbReference>
<dbReference type="EMBL" id="AOUO01000078">
    <property type="protein sequence ID" value="EOD69217.1"/>
    <property type="molecule type" value="Genomic_DNA"/>
</dbReference>
<reference evidence="6 7" key="1">
    <citation type="submission" date="2013-02" db="EMBL/GenBank/DDBJ databases">
        <title>Draft genome sequence of Amycolatopsis vancoresmycina strain DSM 44592T.</title>
        <authorList>
            <person name="Kumar S."/>
            <person name="Kaur N."/>
            <person name="Kaur C."/>
            <person name="Raghava G.P.S."/>
            <person name="Mayilraj S."/>
        </authorList>
    </citation>
    <scope>NUCLEOTIDE SEQUENCE [LARGE SCALE GENOMIC DNA]</scope>
    <source>
        <strain evidence="6 7">DSM 44592</strain>
    </source>
</reference>
<dbReference type="PANTHER" id="PTHR10819">
    <property type="entry name" value="PHOSPHOTRIESTERASE-RELATED"/>
    <property type="match status" value="1"/>
</dbReference>
<dbReference type="GO" id="GO:0008270">
    <property type="term" value="F:zinc ion binding"/>
    <property type="evidence" value="ECO:0007669"/>
    <property type="project" value="InterPro"/>
</dbReference>
<evidence type="ECO:0000313" key="6">
    <source>
        <dbReference type="EMBL" id="EOD69217.1"/>
    </source>
</evidence>
<gene>
    <name evidence="6" type="ORF">H480_07323</name>
</gene>
<dbReference type="Proteomes" id="UP000014139">
    <property type="component" value="Unassembled WGS sequence"/>
</dbReference>